<dbReference type="EMBL" id="JACXJA010000016">
    <property type="protein sequence ID" value="MBD2863086.1"/>
    <property type="molecule type" value="Genomic_DNA"/>
</dbReference>
<dbReference type="Proteomes" id="UP000639396">
    <property type="component" value="Unassembled WGS sequence"/>
</dbReference>
<accession>A0A927GZK3</accession>
<organism evidence="1 2">
    <name type="scientific">Paenibacillus oceani</name>
    <dbReference type="NCBI Taxonomy" id="2772510"/>
    <lineage>
        <taxon>Bacteria</taxon>
        <taxon>Bacillati</taxon>
        <taxon>Bacillota</taxon>
        <taxon>Bacilli</taxon>
        <taxon>Bacillales</taxon>
        <taxon>Paenibacillaceae</taxon>
        <taxon>Paenibacillus</taxon>
    </lineage>
</organism>
<keyword evidence="2" id="KW-1185">Reference proteome</keyword>
<gene>
    <name evidence="1" type="ORF">IDH45_13920</name>
</gene>
<evidence type="ECO:0000313" key="1">
    <source>
        <dbReference type="EMBL" id="MBD2863086.1"/>
    </source>
</evidence>
<reference evidence="1" key="1">
    <citation type="submission" date="2020-09" db="EMBL/GenBank/DDBJ databases">
        <title>A novel bacterium of genus Paenibacillus, isolated from South China Sea.</title>
        <authorList>
            <person name="Huang H."/>
            <person name="Mo K."/>
            <person name="Hu Y."/>
        </authorList>
    </citation>
    <scope>NUCLEOTIDE SEQUENCE</scope>
    <source>
        <strain evidence="1">IB182363</strain>
    </source>
</reference>
<evidence type="ECO:0000313" key="2">
    <source>
        <dbReference type="Proteomes" id="UP000639396"/>
    </source>
</evidence>
<proteinExistence type="predicted"/>
<sequence length="57" mass="6706">MNPYHCCASCTHYEIRKHTPEKYWCSRLGYATSPKYVFDCWTPKESVLHAIGKNKPK</sequence>
<dbReference type="RefSeq" id="WP_190928564.1">
    <property type="nucleotide sequence ID" value="NZ_JACXJA010000016.1"/>
</dbReference>
<dbReference type="AlphaFoldDB" id="A0A927GZK3"/>
<protein>
    <submittedName>
        <fullName evidence="1">Uncharacterized protein</fullName>
    </submittedName>
</protein>
<name>A0A927GZK3_9BACL</name>
<comment type="caution">
    <text evidence="1">The sequence shown here is derived from an EMBL/GenBank/DDBJ whole genome shotgun (WGS) entry which is preliminary data.</text>
</comment>